<feature type="region of interest" description="Disordered" evidence="1">
    <location>
        <begin position="18"/>
        <end position="91"/>
    </location>
</feature>
<feature type="compositionally biased region" description="Polar residues" evidence="1">
    <location>
        <begin position="18"/>
        <end position="28"/>
    </location>
</feature>
<dbReference type="InterPro" id="IPR042354">
    <property type="entry name" value="FBX38"/>
</dbReference>
<dbReference type="InterPro" id="IPR032675">
    <property type="entry name" value="LRR_dom_sf"/>
</dbReference>
<dbReference type="GO" id="GO:0070936">
    <property type="term" value="P:protein K48-linked ubiquitination"/>
    <property type="evidence" value="ECO:0007669"/>
    <property type="project" value="TreeGrafter"/>
</dbReference>
<dbReference type="PANTHER" id="PTHR14753">
    <property type="entry name" value="F-BOX ONLY PROTEIN 38"/>
    <property type="match status" value="1"/>
</dbReference>
<dbReference type="GO" id="GO:0005737">
    <property type="term" value="C:cytoplasm"/>
    <property type="evidence" value="ECO:0007669"/>
    <property type="project" value="TreeGrafter"/>
</dbReference>
<name>A0A3P7NBT9_DIBLA</name>
<proteinExistence type="predicted"/>
<dbReference type="InterPro" id="IPR036047">
    <property type="entry name" value="F-box-like_dom_sf"/>
</dbReference>
<organism evidence="3 4">
    <name type="scientific">Dibothriocephalus latus</name>
    <name type="common">Fish tapeworm</name>
    <name type="synonym">Diphyllobothrium latum</name>
    <dbReference type="NCBI Taxonomy" id="60516"/>
    <lineage>
        <taxon>Eukaryota</taxon>
        <taxon>Metazoa</taxon>
        <taxon>Spiralia</taxon>
        <taxon>Lophotrochozoa</taxon>
        <taxon>Platyhelminthes</taxon>
        <taxon>Cestoda</taxon>
        <taxon>Eucestoda</taxon>
        <taxon>Diphyllobothriidea</taxon>
        <taxon>Diphyllobothriidae</taxon>
        <taxon>Dibothriocephalus</taxon>
    </lineage>
</organism>
<dbReference type="SMART" id="SM00256">
    <property type="entry name" value="FBOX"/>
    <property type="match status" value="1"/>
</dbReference>
<dbReference type="Gene3D" id="3.80.10.10">
    <property type="entry name" value="Ribonuclease Inhibitor"/>
    <property type="match status" value="1"/>
</dbReference>
<dbReference type="OrthoDB" id="10036898at2759"/>
<evidence type="ECO:0000256" key="1">
    <source>
        <dbReference type="SAM" id="MobiDB-lite"/>
    </source>
</evidence>
<dbReference type="CDD" id="cd09917">
    <property type="entry name" value="F-box_SF"/>
    <property type="match status" value="1"/>
</dbReference>
<dbReference type="Proteomes" id="UP000281553">
    <property type="component" value="Unassembled WGS sequence"/>
</dbReference>
<feature type="compositionally biased region" description="Polar residues" evidence="1">
    <location>
        <begin position="38"/>
        <end position="49"/>
    </location>
</feature>
<evidence type="ECO:0000313" key="4">
    <source>
        <dbReference type="Proteomes" id="UP000281553"/>
    </source>
</evidence>
<evidence type="ECO:0000259" key="2">
    <source>
        <dbReference type="PROSITE" id="PS50181"/>
    </source>
</evidence>
<evidence type="ECO:0000313" key="3">
    <source>
        <dbReference type="EMBL" id="VDN40124.1"/>
    </source>
</evidence>
<dbReference type="GO" id="GO:0031146">
    <property type="term" value="P:SCF-dependent proteasomal ubiquitin-dependent protein catabolic process"/>
    <property type="evidence" value="ECO:0007669"/>
    <property type="project" value="InterPro"/>
</dbReference>
<dbReference type="InterPro" id="IPR001810">
    <property type="entry name" value="F-box_dom"/>
</dbReference>
<feature type="domain" description="F-box" evidence="2">
    <location>
        <begin position="113"/>
        <end position="160"/>
    </location>
</feature>
<dbReference type="Pfam" id="PF12937">
    <property type="entry name" value="F-box-like"/>
    <property type="match status" value="1"/>
</dbReference>
<dbReference type="SUPFAM" id="SSF81383">
    <property type="entry name" value="F-box domain"/>
    <property type="match status" value="1"/>
</dbReference>
<keyword evidence="4" id="KW-1185">Reference proteome</keyword>
<reference evidence="3 4" key="1">
    <citation type="submission" date="2018-11" db="EMBL/GenBank/DDBJ databases">
        <authorList>
            <consortium name="Pathogen Informatics"/>
        </authorList>
    </citation>
    <scope>NUCLEOTIDE SEQUENCE [LARGE SCALE GENOMIC DNA]</scope>
</reference>
<accession>A0A3P7NBT9</accession>
<protein>
    <recommendedName>
        <fullName evidence="2">F-box domain-containing protein</fullName>
    </recommendedName>
</protein>
<dbReference type="GO" id="GO:0005634">
    <property type="term" value="C:nucleus"/>
    <property type="evidence" value="ECO:0007669"/>
    <property type="project" value="TreeGrafter"/>
</dbReference>
<dbReference type="AlphaFoldDB" id="A0A3P7NBT9"/>
<dbReference type="PANTHER" id="PTHR14753:SF3">
    <property type="entry name" value="F-BOX ONLY PROTEIN 38"/>
    <property type="match status" value="1"/>
</dbReference>
<dbReference type="PROSITE" id="PS50181">
    <property type="entry name" value="FBOX"/>
    <property type="match status" value="1"/>
</dbReference>
<feature type="non-terminal residue" evidence="3">
    <location>
        <position position="233"/>
    </location>
</feature>
<gene>
    <name evidence="3" type="ORF">DILT_LOCUS18146</name>
</gene>
<sequence>MLPSAIPCMNFLLDSENTTSGTNCPATTRSEEVVSNAVVRQTDSGTPTAKLNKPDRSNRRTKTRSKQLAVKEPPSEPEPRNKSPPPEPHIYPLRSRIRQESLRKQWQAAQTAPRTFDRLPTEILLRIVQYLSVQDLFRTQRVNKRLRAVIDKYLLLVKRLNFSNGLPFAFLPEKLDDAALKRILSRTPEVTHILGFYPRRFQDSFPMDTRHTGPRFPTGEGLSYSGIIEAFRS</sequence>
<dbReference type="EMBL" id="UYRU01097712">
    <property type="protein sequence ID" value="VDN40124.1"/>
    <property type="molecule type" value="Genomic_DNA"/>
</dbReference>